<evidence type="ECO:0000313" key="1">
    <source>
        <dbReference type="EMBL" id="CAA6820103.1"/>
    </source>
</evidence>
<dbReference type="SUPFAM" id="SSF53335">
    <property type="entry name" value="S-adenosyl-L-methionine-dependent methyltransferases"/>
    <property type="match status" value="1"/>
</dbReference>
<accession>A0A6S6TV55</accession>
<dbReference type="EMBL" id="CACVAP010000093">
    <property type="protein sequence ID" value="CAA6820103.1"/>
    <property type="molecule type" value="Genomic_DNA"/>
</dbReference>
<dbReference type="Pfam" id="PF03269">
    <property type="entry name" value="DUF268"/>
    <property type="match status" value="1"/>
</dbReference>
<dbReference type="InterPro" id="IPR004951">
    <property type="entry name" value="DUF268_CAE_spp"/>
</dbReference>
<name>A0A6S6TV55_9BACT</name>
<reference evidence="1" key="1">
    <citation type="submission" date="2020-01" db="EMBL/GenBank/DDBJ databases">
        <authorList>
            <person name="Meier V. D."/>
            <person name="Meier V D."/>
        </authorList>
    </citation>
    <scope>NUCLEOTIDE SEQUENCE</scope>
    <source>
        <strain evidence="1">HLG_WM_MAG_06</strain>
    </source>
</reference>
<gene>
    <name evidence="1" type="ORF">HELGO_WM1450</name>
</gene>
<sequence>MIKKILKIPYKWLTWFGIDFIKFINTLRGIPYFIKDYRTLKNNISDEKFPIKFYPILDDKFKQGGTAKGHYFHQDLLVAQKIYQANPVRHIDIGSRVDGFIAHLATFRKVEIIDIRKIKSETNNIEFLQANMIDMKKELFQMCDSLSSLHALEHFGLGRYGDPVDYNGHLKGFENMYNILKKNGIFYFSVPIGEQRIEFNAHRVFAIKYLLDMFENKFKIISFSYVDDKGDLHNNINLSNELITNNCKCFYGCGIFELRKIIND</sequence>
<evidence type="ECO:0008006" key="2">
    <source>
        <dbReference type="Google" id="ProtNLM"/>
    </source>
</evidence>
<protein>
    <recommendedName>
        <fullName evidence="2">DUF268 domain-containing protein</fullName>
    </recommendedName>
</protein>
<dbReference type="InterPro" id="IPR029063">
    <property type="entry name" value="SAM-dependent_MTases_sf"/>
</dbReference>
<proteinExistence type="predicted"/>
<organism evidence="1">
    <name type="scientific">uncultured Sulfurovum sp</name>
    <dbReference type="NCBI Taxonomy" id="269237"/>
    <lineage>
        <taxon>Bacteria</taxon>
        <taxon>Pseudomonadati</taxon>
        <taxon>Campylobacterota</taxon>
        <taxon>Epsilonproteobacteria</taxon>
        <taxon>Campylobacterales</taxon>
        <taxon>Sulfurovaceae</taxon>
        <taxon>Sulfurovum</taxon>
        <taxon>environmental samples</taxon>
    </lineage>
</organism>
<dbReference type="AlphaFoldDB" id="A0A6S6TV55"/>
<dbReference type="Gene3D" id="3.40.50.150">
    <property type="entry name" value="Vaccinia Virus protein VP39"/>
    <property type="match status" value="1"/>
</dbReference>